<dbReference type="RefSeq" id="WP_138162499.1">
    <property type="nucleotide sequence ID" value="NZ_VAUA01000003.1"/>
</dbReference>
<dbReference type="SUPFAM" id="SSF53474">
    <property type="entry name" value="alpha/beta-Hydrolases"/>
    <property type="match status" value="1"/>
</dbReference>
<dbReference type="Proteomes" id="UP000305041">
    <property type="component" value="Unassembled WGS sequence"/>
</dbReference>
<comment type="caution">
    <text evidence="1">The sequence shown here is derived from an EMBL/GenBank/DDBJ whole genome shotgun (WGS) entry which is preliminary data.</text>
</comment>
<name>A0ABY2UXC8_9RHOB</name>
<sequence>MKIVILPGLDGTGILLSEIEELLAPKHVVVSLQYPTNLCRYEDLQTWVEERLPKGDFIIVAEFFSGPLAVMLASKRIASLRGVVFVATFVKAPRNLPSFLTYAIEYMPVKSRLLTWLAQPILMGKWSKTIFTAKFRQAMNLVPTSTIAGRLREVLKVDVVEKLGRLDTPFIYLQATHDRLVPAKMSHDFQVSPDTVVAIEGPHFLLQASFLQSAKQISDFAARFS</sequence>
<dbReference type="InterPro" id="IPR029058">
    <property type="entry name" value="AB_hydrolase_fold"/>
</dbReference>
<organism evidence="1 2">
    <name type="scientific">Parasedimentitalea maritima</name>
    <dbReference type="NCBI Taxonomy" id="2578117"/>
    <lineage>
        <taxon>Bacteria</taxon>
        <taxon>Pseudomonadati</taxon>
        <taxon>Pseudomonadota</taxon>
        <taxon>Alphaproteobacteria</taxon>
        <taxon>Rhodobacterales</taxon>
        <taxon>Paracoccaceae</taxon>
        <taxon>Parasedimentitalea</taxon>
    </lineage>
</organism>
<accession>A0ABY2UXC8</accession>
<dbReference type="Gene3D" id="3.40.50.1820">
    <property type="entry name" value="alpha/beta hydrolase"/>
    <property type="match status" value="1"/>
</dbReference>
<dbReference type="GO" id="GO:0016787">
    <property type="term" value="F:hydrolase activity"/>
    <property type="evidence" value="ECO:0007669"/>
    <property type="project" value="UniProtKB-KW"/>
</dbReference>
<protein>
    <submittedName>
        <fullName evidence="1">Alpha/beta hydrolase</fullName>
    </submittedName>
</protein>
<keyword evidence="1" id="KW-0378">Hydrolase</keyword>
<proteinExistence type="predicted"/>
<gene>
    <name evidence="1" type="ORF">FEE96_08050</name>
</gene>
<reference evidence="1 2" key="1">
    <citation type="submission" date="2019-05" db="EMBL/GenBank/DDBJ databases">
        <title>Draft genome sequence of Pelagicola sp. DSW4-44.</title>
        <authorList>
            <person name="Oh J."/>
        </authorList>
    </citation>
    <scope>NUCLEOTIDE SEQUENCE [LARGE SCALE GENOMIC DNA]</scope>
    <source>
        <strain evidence="1 2">DSW4-44</strain>
    </source>
</reference>
<evidence type="ECO:0000313" key="1">
    <source>
        <dbReference type="EMBL" id="TLP67285.1"/>
    </source>
</evidence>
<dbReference type="EMBL" id="VAUA01000003">
    <property type="protein sequence ID" value="TLP67285.1"/>
    <property type="molecule type" value="Genomic_DNA"/>
</dbReference>
<evidence type="ECO:0000313" key="2">
    <source>
        <dbReference type="Proteomes" id="UP000305041"/>
    </source>
</evidence>
<keyword evidence="2" id="KW-1185">Reference proteome</keyword>